<keyword evidence="2" id="KW-0472">Membrane</keyword>
<proteinExistence type="predicted"/>
<dbReference type="GO" id="GO:0005886">
    <property type="term" value="C:plasma membrane"/>
    <property type="evidence" value="ECO:0007669"/>
    <property type="project" value="TreeGrafter"/>
</dbReference>
<evidence type="ECO:0000256" key="1">
    <source>
        <dbReference type="SAM" id="Coils"/>
    </source>
</evidence>
<protein>
    <recommendedName>
        <fullName evidence="5">Sugar transporter</fullName>
    </recommendedName>
</protein>
<dbReference type="AlphaFoldDB" id="A0A2H5F655"/>
<evidence type="ECO:0000313" key="4">
    <source>
        <dbReference type="Proteomes" id="UP000234530"/>
    </source>
</evidence>
<reference evidence="3 4" key="1">
    <citation type="journal article" date="2013" name="Antonie Van Leeuwenhoek">
        <title>Paracoccus zhejiangensis sp. nov., isolated from activated sludge in wastewater-treatment system.</title>
        <authorList>
            <person name="Wu Z.G."/>
            <person name="Zhang D.F."/>
            <person name="Liu Y.L."/>
            <person name="Wang F."/>
            <person name="Jiang X."/>
            <person name="Li C."/>
            <person name="Li S.P."/>
            <person name="Hong Q."/>
            <person name="Li W.J."/>
        </authorList>
    </citation>
    <scope>NUCLEOTIDE SEQUENCE [LARGE SCALE GENOMIC DNA]</scope>
    <source>
        <strain evidence="3 4">J6</strain>
        <plasmid evidence="4">Plasmid ppz04</plasmid>
    </source>
</reference>
<geneLocation type="plasmid" evidence="4">
    <name>ppz04</name>
</geneLocation>
<dbReference type="GO" id="GO:0004713">
    <property type="term" value="F:protein tyrosine kinase activity"/>
    <property type="evidence" value="ECO:0007669"/>
    <property type="project" value="TreeGrafter"/>
</dbReference>
<dbReference type="EMBL" id="CP025434">
    <property type="protein sequence ID" value="AUH67038.1"/>
    <property type="molecule type" value="Genomic_DNA"/>
</dbReference>
<name>A0A2H5F655_9RHOB</name>
<keyword evidence="3" id="KW-0614">Plasmid</keyword>
<organism evidence="3 4">
    <name type="scientific">Paracoccus zhejiangensis</name>
    <dbReference type="NCBI Taxonomy" id="1077935"/>
    <lineage>
        <taxon>Bacteria</taxon>
        <taxon>Pseudomonadati</taxon>
        <taxon>Pseudomonadota</taxon>
        <taxon>Alphaproteobacteria</taxon>
        <taxon>Rhodobacterales</taxon>
        <taxon>Paracoccaceae</taxon>
        <taxon>Paracoccus</taxon>
    </lineage>
</organism>
<feature type="transmembrane region" description="Helical" evidence="2">
    <location>
        <begin position="361"/>
        <end position="380"/>
    </location>
</feature>
<dbReference type="KEGG" id="pzh:CX676_22365"/>
<evidence type="ECO:0008006" key="5">
    <source>
        <dbReference type="Google" id="ProtNLM"/>
    </source>
</evidence>
<accession>A0A2H5F655</accession>
<feature type="coiled-coil region" evidence="1">
    <location>
        <begin position="270"/>
        <end position="297"/>
    </location>
</feature>
<evidence type="ECO:0000313" key="3">
    <source>
        <dbReference type="EMBL" id="AUH67038.1"/>
    </source>
</evidence>
<evidence type="ECO:0000256" key="2">
    <source>
        <dbReference type="SAM" id="Phobius"/>
    </source>
</evidence>
<sequence length="387" mass="43323">MKEKDQMQMIGTPVVADKAPKSRRRRYLALAPALLVVGVILPVAALAAYLYLIAADQYDSKAAFSIRSEQSGGVAQGFLGAIASVGGTGSAQDTDLLFDYIQSQAIVKTVDAKLDLRHLYREREGDWAFSLAPDAPIEDVVHYWNRMVSVSNESRDGILRVEVRAFDPEDAQQILKEILAASSDLINQLSQDARADSLRLSGDLVTETRADLQEIRRKLTDFRRENKIITPELEAESRSTLIATLQGKIAEAVIERDSILAYSNENDPRVQNIDIRLDSLRAQMEQERIDLSQSDKTADLDVYGVYESLLLEQEMLNVAYGQALANQASAHAETRRQARYVTVHVPPSFAEVPLYPQRLKILLITTVILLLIWSIVTVFYKNTRDKF</sequence>
<dbReference type="PANTHER" id="PTHR32309">
    <property type="entry name" value="TYROSINE-PROTEIN KINASE"/>
    <property type="match status" value="1"/>
</dbReference>
<gene>
    <name evidence="3" type="ORF">CX676_22365</name>
</gene>
<keyword evidence="1" id="KW-0175">Coiled coil</keyword>
<dbReference type="InterPro" id="IPR050445">
    <property type="entry name" value="Bact_polysacc_biosynth/exp"/>
</dbReference>
<keyword evidence="2" id="KW-1133">Transmembrane helix</keyword>
<keyword evidence="2" id="KW-0812">Transmembrane</keyword>
<dbReference type="Proteomes" id="UP000234530">
    <property type="component" value="Plasmid pPZ04"/>
</dbReference>
<dbReference type="PANTHER" id="PTHR32309:SF13">
    <property type="entry name" value="FERRIC ENTEROBACTIN TRANSPORT PROTEIN FEPE"/>
    <property type="match status" value="1"/>
</dbReference>
<keyword evidence="4" id="KW-1185">Reference proteome</keyword>
<feature type="transmembrane region" description="Helical" evidence="2">
    <location>
        <begin position="27"/>
        <end position="52"/>
    </location>
</feature>